<feature type="transmembrane region" description="Helical" evidence="6">
    <location>
        <begin position="396"/>
        <end position="416"/>
    </location>
</feature>
<evidence type="ECO:0000256" key="3">
    <source>
        <dbReference type="ARBA" id="ARBA00022692"/>
    </source>
</evidence>
<dbReference type="GO" id="GO:0006865">
    <property type="term" value="P:amino acid transport"/>
    <property type="evidence" value="ECO:0007669"/>
    <property type="project" value="InterPro"/>
</dbReference>
<gene>
    <name evidence="7" type="ORF">N7456_005146</name>
</gene>
<dbReference type="GO" id="GO:0016020">
    <property type="term" value="C:membrane"/>
    <property type="evidence" value="ECO:0007669"/>
    <property type="project" value="UniProtKB-SubCell"/>
</dbReference>
<feature type="transmembrane region" description="Helical" evidence="6">
    <location>
        <begin position="252"/>
        <end position="271"/>
    </location>
</feature>
<comment type="subcellular location">
    <subcellularLocation>
        <location evidence="1">Membrane</location>
        <topology evidence="1">Multi-pass membrane protein</topology>
    </subcellularLocation>
</comment>
<keyword evidence="2" id="KW-0813">Transport</keyword>
<dbReference type="InterPro" id="IPR004840">
    <property type="entry name" value="Amino_acid_permease_CS"/>
</dbReference>
<dbReference type="OrthoDB" id="10054429at2759"/>
<dbReference type="PIRSF" id="PIRSF006060">
    <property type="entry name" value="AA_transporter"/>
    <property type="match status" value="1"/>
</dbReference>
<dbReference type="Proteomes" id="UP001149165">
    <property type="component" value="Unassembled WGS sequence"/>
</dbReference>
<sequence length="538" mass="58326">MASEQTDKSQHKDIQLISNNDGYIAPAKDIDTDSDEGLLENIGYQQEFKREFTRISTLSYAVAVQGVLGSVSATWSSPFIAGGPATAIWTWFTGGILAFCIALSVAELISSYPTAGGIYFVSKYVFPEDKVPMAAWLIGWSNILGQTAGVASVGYSVGQMLLALVAVGMSDGNGNLTYVPTAAHTVAVTICILVIQGLYCSLPSKYLSKSIQWFAPVNILGSIAICIVILVFTDNKLPAAEVFGHVQDTSGWNNAGFSFLIGYLCVAWSFTDYDATAHMSEEIQNAAISGPIAIIQSLLITWILGLLLSISYGFCSADPSSLSNSQFGNPVTQIYINAVGIKGAMALWIWVVLVQFFTGATAMLSDTRTVFALARDEMFPFSNILRKVIPLTGTPLYSVWTVVIVCCLLNLIALGSTQTINGIFGVTAPACDLSYIAVIIGRLYYDRQLPISKGPFSLGRFQKPINYIACTWVIFISVILFLPPTYPVTSENMNYAVVIVVAIVVFATAWWYIEAKKRYIGPRNEANMDNDPSMAAYT</sequence>
<organism evidence="7 8">
    <name type="scientific">Penicillium angulare</name>
    <dbReference type="NCBI Taxonomy" id="116970"/>
    <lineage>
        <taxon>Eukaryota</taxon>
        <taxon>Fungi</taxon>
        <taxon>Dikarya</taxon>
        <taxon>Ascomycota</taxon>
        <taxon>Pezizomycotina</taxon>
        <taxon>Eurotiomycetes</taxon>
        <taxon>Eurotiomycetidae</taxon>
        <taxon>Eurotiales</taxon>
        <taxon>Aspergillaceae</taxon>
        <taxon>Penicillium</taxon>
    </lineage>
</organism>
<feature type="transmembrane region" description="Helical" evidence="6">
    <location>
        <begin position="177"/>
        <end position="199"/>
    </location>
</feature>
<keyword evidence="3 6" id="KW-0812">Transmembrane</keyword>
<keyword evidence="4 6" id="KW-1133">Transmembrane helix</keyword>
<keyword evidence="5 6" id="KW-0472">Membrane</keyword>
<dbReference type="PROSITE" id="PS00218">
    <property type="entry name" value="AMINO_ACID_PERMEASE_1"/>
    <property type="match status" value="1"/>
</dbReference>
<dbReference type="PANTHER" id="PTHR45649">
    <property type="entry name" value="AMINO-ACID PERMEASE BAT1"/>
    <property type="match status" value="1"/>
</dbReference>
<dbReference type="PANTHER" id="PTHR45649:SF10">
    <property type="entry name" value="AMINO ACID TRANSPORTER (EUROFUNG)"/>
    <property type="match status" value="1"/>
</dbReference>
<reference evidence="7" key="2">
    <citation type="journal article" date="2023" name="IMA Fungus">
        <title>Comparative genomic study of the Penicillium genus elucidates a diverse pangenome and 15 lateral gene transfer events.</title>
        <authorList>
            <person name="Petersen C."/>
            <person name="Sorensen T."/>
            <person name="Nielsen M.R."/>
            <person name="Sondergaard T.E."/>
            <person name="Sorensen J.L."/>
            <person name="Fitzpatrick D.A."/>
            <person name="Frisvad J.C."/>
            <person name="Nielsen K.L."/>
        </authorList>
    </citation>
    <scope>NUCLEOTIDE SEQUENCE</scope>
    <source>
        <strain evidence="7">IBT 30069</strain>
    </source>
</reference>
<dbReference type="InterPro" id="IPR002293">
    <property type="entry name" value="AA/rel_permease1"/>
</dbReference>
<dbReference type="Gene3D" id="1.20.1740.10">
    <property type="entry name" value="Amino acid/polyamine transporter I"/>
    <property type="match status" value="1"/>
</dbReference>
<protein>
    <recommendedName>
        <fullName evidence="9">Amino acid/polyamine transporter I</fullName>
    </recommendedName>
</protein>
<evidence type="ECO:0000256" key="1">
    <source>
        <dbReference type="ARBA" id="ARBA00004141"/>
    </source>
</evidence>
<dbReference type="EMBL" id="JAPQKH010000003">
    <property type="protein sequence ID" value="KAJ5108471.1"/>
    <property type="molecule type" value="Genomic_DNA"/>
</dbReference>
<name>A0A9W9FXZ6_9EURO</name>
<feature type="transmembrane region" description="Helical" evidence="6">
    <location>
        <begin position="465"/>
        <end position="483"/>
    </location>
</feature>
<proteinExistence type="predicted"/>
<accession>A0A9W9FXZ6</accession>
<evidence type="ECO:0000256" key="4">
    <source>
        <dbReference type="ARBA" id="ARBA00022989"/>
    </source>
</evidence>
<dbReference type="GO" id="GO:0022857">
    <property type="term" value="F:transmembrane transporter activity"/>
    <property type="evidence" value="ECO:0007669"/>
    <property type="project" value="InterPro"/>
</dbReference>
<feature type="transmembrane region" description="Helical" evidence="6">
    <location>
        <begin position="495"/>
        <end position="513"/>
    </location>
</feature>
<evidence type="ECO:0000313" key="8">
    <source>
        <dbReference type="Proteomes" id="UP001149165"/>
    </source>
</evidence>
<feature type="transmembrane region" description="Helical" evidence="6">
    <location>
        <begin position="334"/>
        <end position="358"/>
    </location>
</feature>
<feature type="transmembrane region" description="Helical" evidence="6">
    <location>
        <begin position="422"/>
        <end position="445"/>
    </location>
</feature>
<dbReference type="Pfam" id="PF13520">
    <property type="entry name" value="AA_permease_2"/>
    <property type="match status" value="1"/>
</dbReference>
<comment type="caution">
    <text evidence="7">The sequence shown here is derived from an EMBL/GenBank/DDBJ whole genome shotgun (WGS) entry which is preliminary data.</text>
</comment>
<evidence type="ECO:0000313" key="7">
    <source>
        <dbReference type="EMBL" id="KAJ5108471.1"/>
    </source>
</evidence>
<evidence type="ECO:0008006" key="9">
    <source>
        <dbReference type="Google" id="ProtNLM"/>
    </source>
</evidence>
<evidence type="ECO:0000256" key="5">
    <source>
        <dbReference type="ARBA" id="ARBA00023136"/>
    </source>
</evidence>
<keyword evidence="8" id="KW-1185">Reference proteome</keyword>
<feature type="transmembrane region" description="Helical" evidence="6">
    <location>
        <begin position="88"/>
        <end position="121"/>
    </location>
</feature>
<reference evidence="7" key="1">
    <citation type="submission" date="2022-11" db="EMBL/GenBank/DDBJ databases">
        <authorList>
            <person name="Petersen C."/>
        </authorList>
    </citation>
    <scope>NUCLEOTIDE SEQUENCE</scope>
    <source>
        <strain evidence="7">IBT 30069</strain>
    </source>
</reference>
<evidence type="ECO:0000256" key="2">
    <source>
        <dbReference type="ARBA" id="ARBA00022448"/>
    </source>
</evidence>
<feature type="transmembrane region" description="Helical" evidence="6">
    <location>
        <begin position="211"/>
        <end position="232"/>
    </location>
</feature>
<dbReference type="AlphaFoldDB" id="A0A9W9FXZ6"/>
<evidence type="ECO:0000256" key="6">
    <source>
        <dbReference type="SAM" id="Phobius"/>
    </source>
</evidence>
<feature type="transmembrane region" description="Helical" evidence="6">
    <location>
        <begin position="292"/>
        <end position="314"/>
    </location>
</feature>
<feature type="transmembrane region" description="Helical" evidence="6">
    <location>
        <begin position="58"/>
        <end position="76"/>
    </location>
</feature>